<sequence>MDSTESSSNRFDGRLKNKVAIVTASSDGIGYAIAERFAVEGANVVISSRKLENVNSAVSKLKSKGLNVFGVKCHVSDAVDRANLFRETVNRYGGVDILVSNAAANPVAGPVLDCSEGVWDKIFEVNVKASFLLAKEAAPLIRKRGGGSIIFISSIAGYSPIIRSATPTPVNDTVAKGWQDLLLGAYSVSKTVLLGLTKAVAQDLVSDNIRVNCVAPGLVRTNFARTLYESKEALDGIPMKRLAEANEIAGVVAFLASEDASYITGETIAATGGRISRL</sequence>
<gene>
    <name evidence="3" type="primary">DHRS4_0</name>
    <name evidence="3" type="ORF">Bhyg_08671</name>
</gene>
<dbReference type="AlphaFoldDB" id="A0A9Q0N642"/>
<dbReference type="InterPro" id="IPR002347">
    <property type="entry name" value="SDR_fam"/>
</dbReference>
<dbReference type="GO" id="GO:0004090">
    <property type="term" value="F:carbonyl reductase (NADPH) activity"/>
    <property type="evidence" value="ECO:0007669"/>
    <property type="project" value="TreeGrafter"/>
</dbReference>
<dbReference type="Pfam" id="PF00106">
    <property type="entry name" value="adh_short"/>
    <property type="match status" value="1"/>
</dbReference>
<dbReference type="PANTHER" id="PTHR43943">
    <property type="entry name" value="DEHYDROGENASE/REDUCTASE (SDR FAMILY) MEMBER 4"/>
    <property type="match status" value="1"/>
</dbReference>
<keyword evidence="4" id="KW-1185">Reference proteome</keyword>
<name>A0A9Q0N642_9DIPT</name>
<evidence type="ECO:0000313" key="4">
    <source>
        <dbReference type="Proteomes" id="UP001151699"/>
    </source>
</evidence>
<dbReference type="Gene3D" id="3.40.50.720">
    <property type="entry name" value="NAD(P)-binding Rossmann-like Domain"/>
    <property type="match status" value="1"/>
</dbReference>
<dbReference type="Proteomes" id="UP001151699">
    <property type="component" value="Chromosome B"/>
</dbReference>
<comment type="similarity">
    <text evidence="1 2">Belongs to the short-chain dehydrogenases/reductases (SDR) family.</text>
</comment>
<evidence type="ECO:0000313" key="3">
    <source>
        <dbReference type="EMBL" id="KAJ6643706.1"/>
    </source>
</evidence>
<dbReference type="PRINTS" id="PR00080">
    <property type="entry name" value="SDRFAMILY"/>
</dbReference>
<organism evidence="3 4">
    <name type="scientific">Pseudolycoriella hygida</name>
    <dbReference type="NCBI Taxonomy" id="35572"/>
    <lineage>
        <taxon>Eukaryota</taxon>
        <taxon>Metazoa</taxon>
        <taxon>Ecdysozoa</taxon>
        <taxon>Arthropoda</taxon>
        <taxon>Hexapoda</taxon>
        <taxon>Insecta</taxon>
        <taxon>Pterygota</taxon>
        <taxon>Neoptera</taxon>
        <taxon>Endopterygota</taxon>
        <taxon>Diptera</taxon>
        <taxon>Nematocera</taxon>
        <taxon>Sciaroidea</taxon>
        <taxon>Sciaridae</taxon>
        <taxon>Pseudolycoriella</taxon>
    </lineage>
</organism>
<dbReference type="OrthoDB" id="1669814at2759"/>
<dbReference type="PRINTS" id="PR00081">
    <property type="entry name" value="GDHRDH"/>
</dbReference>
<evidence type="ECO:0000256" key="1">
    <source>
        <dbReference type="ARBA" id="ARBA00006484"/>
    </source>
</evidence>
<protein>
    <submittedName>
        <fullName evidence="3">Dehydrogenase/reductase SDR family member 4</fullName>
    </submittedName>
</protein>
<evidence type="ECO:0000256" key="2">
    <source>
        <dbReference type="RuleBase" id="RU000363"/>
    </source>
</evidence>
<reference evidence="3" key="1">
    <citation type="submission" date="2022-07" db="EMBL/GenBank/DDBJ databases">
        <authorList>
            <person name="Trinca V."/>
            <person name="Uliana J.V.C."/>
            <person name="Torres T.T."/>
            <person name="Ward R.J."/>
            <person name="Monesi N."/>
        </authorList>
    </citation>
    <scope>NUCLEOTIDE SEQUENCE</scope>
    <source>
        <strain evidence="3">HSMRA1968</strain>
        <tissue evidence="3">Whole embryos</tissue>
    </source>
</reference>
<dbReference type="InterPro" id="IPR036291">
    <property type="entry name" value="NAD(P)-bd_dom_sf"/>
</dbReference>
<dbReference type="Pfam" id="PF13561">
    <property type="entry name" value="adh_short_C2"/>
    <property type="match status" value="1"/>
</dbReference>
<dbReference type="PANTHER" id="PTHR43943:SF2">
    <property type="entry name" value="DEHYDROGENASE_REDUCTASE 4"/>
    <property type="match status" value="1"/>
</dbReference>
<comment type="caution">
    <text evidence="3">The sequence shown here is derived from an EMBL/GenBank/DDBJ whole genome shotgun (WGS) entry which is preliminary data.</text>
</comment>
<dbReference type="FunFam" id="3.40.50.720:FF:000084">
    <property type="entry name" value="Short-chain dehydrogenase reductase"/>
    <property type="match status" value="1"/>
</dbReference>
<accession>A0A9Q0N642</accession>
<dbReference type="SUPFAM" id="SSF51735">
    <property type="entry name" value="NAD(P)-binding Rossmann-fold domains"/>
    <property type="match status" value="1"/>
</dbReference>
<dbReference type="EMBL" id="WJQU01000002">
    <property type="protein sequence ID" value="KAJ6643706.1"/>
    <property type="molecule type" value="Genomic_DNA"/>
</dbReference>
<proteinExistence type="inferred from homology"/>